<sequence>MAESFAKKDDALIGLHGICPGNRLKIIQSHDSGCFTLSPASSPCPTIDSTTNLNSPIPSEIYENTSLCSSTSAGSQRQGKRRSWHIMPNKLISLPITTTICLLRMDKSPRFLVSIQHHGNAFSDRWSNRGK</sequence>
<evidence type="ECO:0000313" key="2">
    <source>
        <dbReference type="Proteomes" id="UP000076408"/>
    </source>
</evidence>
<protein>
    <submittedName>
        <fullName evidence="1">Uncharacterized protein</fullName>
    </submittedName>
</protein>
<evidence type="ECO:0000313" key="1">
    <source>
        <dbReference type="EnsemblMetazoa" id="ASTEI09139-PA"/>
    </source>
</evidence>
<proteinExistence type="predicted"/>
<dbReference type="VEuPathDB" id="VectorBase:ASTEI20_040859"/>
<organism evidence="1 2">
    <name type="scientific">Anopheles stephensi</name>
    <name type="common">Indo-Pakistan malaria mosquito</name>
    <dbReference type="NCBI Taxonomy" id="30069"/>
    <lineage>
        <taxon>Eukaryota</taxon>
        <taxon>Metazoa</taxon>
        <taxon>Ecdysozoa</taxon>
        <taxon>Arthropoda</taxon>
        <taxon>Hexapoda</taxon>
        <taxon>Insecta</taxon>
        <taxon>Pterygota</taxon>
        <taxon>Neoptera</taxon>
        <taxon>Endopterygota</taxon>
        <taxon>Diptera</taxon>
        <taxon>Nematocera</taxon>
        <taxon>Culicoidea</taxon>
        <taxon>Culicidae</taxon>
        <taxon>Anophelinae</taxon>
        <taxon>Anopheles</taxon>
    </lineage>
</organism>
<dbReference type="EnsemblMetazoa" id="ASTEI09139-RA">
    <property type="protein sequence ID" value="ASTEI09139-PA"/>
    <property type="gene ID" value="ASTEI09139"/>
</dbReference>
<dbReference type="AlphaFoldDB" id="A0A182YL03"/>
<dbReference type="VEuPathDB" id="VectorBase:ASTEI09139"/>
<keyword evidence="2" id="KW-1185">Reference proteome</keyword>
<dbReference type="Proteomes" id="UP000076408">
    <property type="component" value="Unassembled WGS sequence"/>
</dbReference>
<dbReference type="STRING" id="30069.A0A182YL03"/>
<accession>A0A182YL03</accession>
<dbReference type="VEuPathDB" id="VectorBase:ASTE011095"/>
<reference evidence="1" key="2">
    <citation type="submission" date="2020-05" db="UniProtKB">
        <authorList>
            <consortium name="EnsemblMetazoa"/>
        </authorList>
    </citation>
    <scope>IDENTIFICATION</scope>
    <source>
        <strain evidence="1">Indian</strain>
    </source>
</reference>
<name>A0A182YL03_ANOST</name>
<reference evidence="2" key="1">
    <citation type="journal article" date="2014" name="Genome Biol.">
        <title>Genome analysis of a major urban malaria vector mosquito, Anopheles stephensi.</title>
        <authorList>
            <person name="Jiang X."/>
            <person name="Peery A."/>
            <person name="Hall A.B."/>
            <person name="Sharma A."/>
            <person name="Chen X.G."/>
            <person name="Waterhouse R.M."/>
            <person name="Komissarov A."/>
            <person name="Riehle M.M."/>
            <person name="Shouche Y."/>
            <person name="Sharakhova M.V."/>
            <person name="Lawson D."/>
            <person name="Pakpour N."/>
            <person name="Arensburger P."/>
            <person name="Davidson V.L."/>
            <person name="Eiglmeier K."/>
            <person name="Emrich S."/>
            <person name="George P."/>
            <person name="Kennedy R.C."/>
            <person name="Mane S.P."/>
            <person name="Maslen G."/>
            <person name="Oringanje C."/>
            <person name="Qi Y."/>
            <person name="Settlage R."/>
            <person name="Tojo M."/>
            <person name="Tubio J.M."/>
            <person name="Unger M.F."/>
            <person name="Wang B."/>
            <person name="Vernick K.D."/>
            <person name="Ribeiro J.M."/>
            <person name="James A.A."/>
            <person name="Michel K."/>
            <person name="Riehle M.A."/>
            <person name="Luckhart S."/>
            <person name="Sharakhov I.V."/>
            <person name="Tu Z."/>
        </authorList>
    </citation>
    <scope>NUCLEOTIDE SEQUENCE [LARGE SCALE GENOMIC DNA]</scope>
    <source>
        <strain evidence="2">Indian</strain>
    </source>
</reference>